<dbReference type="EMBL" id="BAABJR010000023">
    <property type="protein sequence ID" value="GAA5215964.1"/>
    <property type="molecule type" value="Genomic_DNA"/>
</dbReference>
<feature type="signal peptide" evidence="1">
    <location>
        <begin position="1"/>
        <end position="22"/>
    </location>
</feature>
<accession>A0ABP9TDC8</accession>
<organism evidence="2 3">
    <name type="scientific">Streptomyces thinghirensis</name>
    <dbReference type="NCBI Taxonomy" id="551547"/>
    <lineage>
        <taxon>Bacteria</taxon>
        <taxon>Bacillati</taxon>
        <taxon>Actinomycetota</taxon>
        <taxon>Actinomycetes</taxon>
        <taxon>Kitasatosporales</taxon>
        <taxon>Streptomycetaceae</taxon>
        <taxon>Streptomyces</taxon>
    </lineage>
</organism>
<proteinExistence type="predicted"/>
<dbReference type="RefSeq" id="WP_345637003.1">
    <property type="nucleotide sequence ID" value="NZ_BAABJR010000023.1"/>
</dbReference>
<keyword evidence="3" id="KW-1185">Reference proteome</keyword>
<name>A0ABP9TDC8_9ACTN</name>
<feature type="chain" id="PRO_5046887639" evidence="1">
    <location>
        <begin position="23"/>
        <end position="126"/>
    </location>
</feature>
<gene>
    <name evidence="2" type="ORF">GCM10023323_67100</name>
</gene>
<protein>
    <submittedName>
        <fullName evidence="2">Uncharacterized protein</fullName>
    </submittedName>
</protein>
<sequence length="126" mass="13412">MKKQIASAAAALTVIGGAAVFAAPPASAVGCLDGAVSKYVSNYPSDNVISGPYWTTSRCADINVTTTEPASVKVCFGTVTNTKYCQDRYTLVKAPYFRVVAYDVYDNNAFYLVFRNPSGFTARVAA</sequence>
<evidence type="ECO:0000313" key="3">
    <source>
        <dbReference type="Proteomes" id="UP001499878"/>
    </source>
</evidence>
<keyword evidence="1" id="KW-0732">Signal</keyword>
<comment type="caution">
    <text evidence="2">The sequence shown here is derived from an EMBL/GenBank/DDBJ whole genome shotgun (WGS) entry which is preliminary data.</text>
</comment>
<evidence type="ECO:0000256" key="1">
    <source>
        <dbReference type="SAM" id="SignalP"/>
    </source>
</evidence>
<reference evidence="3" key="1">
    <citation type="journal article" date="2019" name="Int. J. Syst. Evol. Microbiol.">
        <title>The Global Catalogue of Microorganisms (GCM) 10K type strain sequencing project: providing services to taxonomists for standard genome sequencing and annotation.</title>
        <authorList>
            <consortium name="The Broad Institute Genomics Platform"/>
            <consortium name="The Broad Institute Genome Sequencing Center for Infectious Disease"/>
            <person name="Wu L."/>
            <person name="Ma J."/>
        </authorList>
    </citation>
    <scope>NUCLEOTIDE SEQUENCE [LARGE SCALE GENOMIC DNA]</scope>
    <source>
        <strain evidence="3">JCM 18306</strain>
    </source>
</reference>
<dbReference type="PROSITE" id="PS51257">
    <property type="entry name" value="PROKAR_LIPOPROTEIN"/>
    <property type="match status" value="1"/>
</dbReference>
<evidence type="ECO:0000313" key="2">
    <source>
        <dbReference type="EMBL" id="GAA5215964.1"/>
    </source>
</evidence>
<dbReference type="Proteomes" id="UP001499878">
    <property type="component" value="Unassembled WGS sequence"/>
</dbReference>